<dbReference type="PANTHER" id="PTHR37232:SF2">
    <property type="entry name" value="FAS1 DOMAIN-CONTAINING PROTEIN"/>
    <property type="match status" value="1"/>
</dbReference>
<sequence length="202" mass="22648">MRRGRSPRSPIVFLVAIVSISCFLVLILSVLRLPDASFSNGAGNAIILKKINKLPENSERIGKFGEMMIEMLPQDLSFTIFIPSKTAFERDLRLRINDSLVGEKANDTYAILSRVLGFTVVPWKILSESVPYGEEINCDSLSGLKLDISKDGDEMIIVNRVRSKRVDLRKGEMVIHVMDGVIMEADFEQSVQPDDDDDDDKD</sequence>
<dbReference type="OMA" id="GEIVVHI"/>
<keyword evidence="2" id="KW-0472">Membrane</keyword>
<dbReference type="Pfam" id="PF02469">
    <property type="entry name" value="Fasciclin"/>
    <property type="match status" value="1"/>
</dbReference>
<name>A0A124SHL5_CYNCS</name>
<evidence type="ECO:0000313" key="4">
    <source>
        <dbReference type="EMBL" id="KVI09917.1"/>
    </source>
</evidence>
<dbReference type="InterPro" id="IPR000782">
    <property type="entry name" value="FAS1_domain"/>
</dbReference>
<dbReference type="Gene3D" id="2.30.180.10">
    <property type="entry name" value="FAS1 domain"/>
    <property type="match status" value="1"/>
</dbReference>
<feature type="transmembrane region" description="Helical" evidence="2">
    <location>
        <begin position="12"/>
        <end position="31"/>
    </location>
</feature>
<accession>A0A124SHL5</accession>
<dbReference type="OrthoDB" id="286301at2759"/>
<evidence type="ECO:0000256" key="2">
    <source>
        <dbReference type="SAM" id="Phobius"/>
    </source>
</evidence>
<dbReference type="PANTHER" id="PTHR37232">
    <property type="entry name" value="FASCICLIN DOMAIN PROTEIN"/>
    <property type="match status" value="1"/>
</dbReference>
<keyword evidence="2" id="KW-0812">Transmembrane</keyword>
<evidence type="ECO:0000313" key="5">
    <source>
        <dbReference type="Proteomes" id="UP000243975"/>
    </source>
</evidence>
<dbReference type="PROSITE" id="PS50213">
    <property type="entry name" value="FAS1"/>
    <property type="match status" value="1"/>
</dbReference>
<keyword evidence="5" id="KW-1185">Reference proteome</keyword>
<feature type="domain" description="FAS1" evidence="3">
    <location>
        <begin position="48"/>
        <end position="182"/>
    </location>
</feature>
<comment type="caution">
    <text evidence="4">The sequence shown here is derived from an EMBL/GenBank/DDBJ whole genome shotgun (WGS) entry which is preliminary data.</text>
</comment>
<evidence type="ECO:0000259" key="3">
    <source>
        <dbReference type="PROSITE" id="PS50213"/>
    </source>
</evidence>
<dbReference type="AlphaFoldDB" id="A0A124SHL5"/>
<gene>
    <name evidence="4" type="ORF">Ccrd_011702</name>
</gene>
<comment type="similarity">
    <text evidence="1">Belongs to the fasciclin-like AGP family.</text>
</comment>
<reference evidence="4 5" key="1">
    <citation type="journal article" date="2016" name="Sci. Rep.">
        <title>The genome sequence of the outbreeding globe artichoke constructed de novo incorporating a phase-aware low-pass sequencing strategy of F1 progeny.</title>
        <authorList>
            <person name="Scaglione D."/>
            <person name="Reyes-Chin-Wo S."/>
            <person name="Acquadro A."/>
            <person name="Froenicke L."/>
            <person name="Portis E."/>
            <person name="Beitel C."/>
            <person name="Tirone M."/>
            <person name="Mauro R."/>
            <person name="Lo Monaco A."/>
            <person name="Mauromicale G."/>
            <person name="Faccioli P."/>
            <person name="Cattivelli L."/>
            <person name="Rieseberg L."/>
            <person name="Michelmore R."/>
            <person name="Lanteri S."/>
        </authorList>
    </citation>
    <scope>NUCLEOTIDE SEQUENCE [LARGE SCALE GENOMIC DNA]</scope>
    <source>
        <strain evidence="4">2C</strain>
    </source>
</reference>
<dbReference type="Gramene" id="KVI09917">
    <property type="protein sequence ID" value="KVI09917"/>
    <property type="gene ID" value="Ccrd_011702"/>
</dbReference>
<dbReference type="SUPFAM" id="SSF82153">
    <property type="entry name" value="FAS1 domain"/>
    <property type="match status" value="1"/>
</dbReference>
<proteinExistence type="inferred from homology"/>
<dbReference type="Proteomes" id="UP000243975">
    <property type="component" value="Unassembled WGS sequence"/>
</dbReference>
<dbReference type="STRING" id="59895.A0A124SHL5"/>
<dbReference type="PROSITE" id="PS51257">
    <property type="entry name" value="PROKAR_LIPOPROTEIN"/>
    <property type="match status" value="1"/>
</dbReference>
<protein>
    <submittedName>
        <fullName evidence="4">FAS1 domain-containing protein</fullName>
    </submittedName>
</protein>
<dbReference type="EMBL" id="LEKV01001037">
    <property type="protein sequence ID" value="KVI09917.1"/>
    <property type="molecule type" value="Genomic_DNA"/>
</dbReference>
<evidence type="ECO:0000256" key="1">
    <source>
        <dbReference type="ARBA" id="ARBA00007843"/>
    </source>
</evidence>
<keyword evidence="2" id="KW-1133">Transmembrane helix</keyword>
<dbReference type="InterPro" id="IPR036378">
    <property type="entry name" value="FAS1_dom_sf"/>
</dbReference>
<organism evidence="4 5">
    <name type="scientific">Cynara cardunculus var. scolymus</name>
    <name type="common">Globe artichoke</name>
    <name type="synonym">Cynara scolymus</name>
    <dbReference type="NCBI Taxonomy" id="59895"/>
    <lineage>
        <taxon>Eukaryota</taxon>
        <taxon>Viridiplantae</taxon>
        <taxon>Streptophyta</taxon>
        <taxon>Embryophyta</taxon>
        <taxon>Tracheophyta</taxon>
        <taxon>Spermatophyta</taxon>
        <taxon>Magnoliopsida</taxon>
        <taxon>eudicotyledons</taxon>
        <taxon>Gunneridae</taxon>
        <taxon>Pentapetalae</taxon>
        <taxon>asterids</taxon>
        <taxon>campanulids</taxon>
        <taxon>Asterales</taxon>
        <taxon>Asteraceae</taxon>
        <taxon>Carduoideae</taxon>
        <taxon>Cardueae</taxon>
        <taxon>Carduinae</taxon>
        <taxon>Cynara</taxon>
    </lineage>
</organism>